<keyword evidence="2" id="KW-0378">Hydrolase</keyword>
<evidence type="ECO:0000313" key="2">
    <source>
        <dbReference type="EMBL" id="QDK02937.1"/>
    </source>
</evidence>
<name>A0A514U1X2_9CAUD</name>
<organism evidence="2 3">
    <name type="scientific">Streptomyces phage Braelyn</name>
    <dbReference type="NCBI Taxonomy" id="2593356"/>
    <lineage>
        <taxon>Viruses</taxon>
        <taxon>Duplodnaviria</taxon>
        <taxon>Heunggongvirae</taxon>
        <taxon>Uroviricota</taxon>
        <taxon>Caudoviricetes</taxon>
        <taxon>Stanwilliamsviridae</taxon>
        <taxon>Boydwoodruffvirinae</taxon>
        <taxon>Samistivirus</taxon>
        <taxon>Samistivirus braelyn</taxon>
    </lineage>
</organism>
<sequence>MISGFENLGNDLSINDYQLTANETAIYPDNGEASTAAINYCVLGLVGEAGEIANSFKKAIRDENGVVTGEKAKALAAELGDVLWYAANLASELGYPLELIAKQNLQKLKSRQARGVIAGSGDNR</sequence>
<gene>
    <name evidence="2" type="primary">80</name>
    <name evidence="2" type="ORF">SEA_BRAELYN_81</name>
</gene>
<proteinExistence type="predicted"/>
<dbReference type="EMBL" id="MN096371">
    <property type="protein sequence ID" value="QDK02937.1"/>
    <property type="molecule type" value="Genomic_DNA"/>
</dbReference>
<dbReference type="SUPFAM" id="SSF101386">
    <property type="entry name" value="all-alpha NTP pyrophosphatases"/>
    <property type="match status" value="1"/>
</dbReference>
<dbReference type="RefSeq" id="YP_010103973.1">
    <property type="nucleotide sequence ID" value="NC_055813.1"/>
</dbReference>
<dbReference type="GO" id="GO:0016787">
    <property type="term" value="F:hydrolase activity"/>
    <property type="evidence" value="ECO:0007669"/>
    <property type="project" value="UniProtKB-KW"/>
</dbReference>
<dbReference type="InterPro" id="IPR011379">
    <property type="entry name" value="MazG-related_GP37"/>
</dbReference>
<dbReference type="GeneID" id="65121874"/>
<dbReference type="InterPro" id="IPR004518">
    <property type="entry name" value="MazG-like_dom"/>
</dbReference>
<evidence type="ECO:0000259" key="1">
    <source>
        <dbReference type="Pfam" id="PF03819"/>
    </source>
</evidence>
<reference evidence="3" key="1">
    <citation type="submission" date="2019-06" db="EMBL/GenBank/DDBJ databases">
        <authorList>
            <person name="Kempf S.R."/>
            <person name="Brown K.M."/>
            <person name="Pearce J.A.A."/>
            <person name="Stamm J."/>
            <person name="Powell E.A.A."/>
            <person name="McGriff A.K."/>
            <person name="Tolsma S."/>
            <person name="Caruso S.M."/>
            <person name="Garlena R.A."/>
            <person name="Russell D.A."/>
            <person name="Pope W.H."/>
            <person name="Jacobs-Se D."/>
            <person name="Hatfull G.F."/>
        </authorList>
    </citation>
    <scope>NUCLEOTIDE SEQUENCE [LARGE SCALE GENOMIC DNA]</scope>
</reference>
<dbReference type="PIRSF" id="PIRSF006639">
    <property type="entry name" value="UCP006639_pph"/>
    <property type="match status" value="1"/>
</dbReference>
<dbReference type="KEGG" id="vg:65121874"/>
<dbReference type="CDD" id="cd11541">
    <property type="entry name" value="NTP-PPase_u4"/>
    <property type="match status" value="1"/>
</dbReference>
<accession>A0A514U1X2</accession>
<dbReference type="Proteomes" id="UP000317969">
    <property type="component" value="Segment"/>
</dbReference>
<protein>
    <submittedName>
        <fullName evidence="2">MazG-like nucleotide pyrophosphohydrolase</fullName>
    </submittedName>
</protein>
<dbReference type="Gene3D" id="1.10.287.1080">
    <property type="entry name" value="MazG-like"/>
    <property type="match status" value="1"/>
</dbReference>
<keyword evidence="3" id="KW-1185">Reference proteome</keyword>
<dbReference type="Pfam" id="PF03819">
    <property type="entry name" value="MazG"/>
    <property type="match status" value="1"/>
</dbReference>
<feature type="domain" description="NTP pyrophosphohydrolase MazG-like" evidence="1">
    <location>
        <begin position="43"/>
        <end position="112"/>
    </location>
</feature>
<evidence type="ECO:0000313" key="3">
    <source>
        <dbReference type="Proteomes" id="UP000317969"/>
    </source>
</evidence>